<dbReference type="SUPFAM" id="SSF52540">
    <property type="entry name" value="P-loop containing nucleoside triphosphate hydrolases"/>
    <property type="match status" value="1"/>
</dbReference>
<dbReference type="InterPro" id="IPR027417">
    <property type="entry name" value="P-loop_NTPase"/>
</dbReference>
<keyword evidence="2" id="KW-0067">ATP-binding</keyword>
<dbReference type="Proteomes" id="UP001432190">
    <property type="component" value="Chromosome"/>
</dbReference>
<reference evidence="2" key="1">
    <citation type="submission" date="2022-10" db="EMBL/GenBank/DDBJ databases">
        <title>The complete genomes of actinobacterial strains from the NBC collection.</title>
        <authorList>
            <person name="Joergensen T.S."/>
            <person name="Alvarez Arevalo M."/>
            <person name="Sterndorff E.B."/>
            <person name="Faurdal D."/>
            <person name="Vuksanovic O."/>
            <person name="Mourched A.-S."/>
            <person name="Charusanti P."/>
            <person name="Shaw S."/>
            <person name="Blin K."/>
            <person name="Weber T."/>
        </authorList>
    </citation>
    <scope>NUCLEOTIDE SEQUENCE</scope>
    <source>
        <strain evidence="2">NBC_00256</strain>
    </source>
</reference>
<accession>A0ABZ1S1A4</accession>
<keyword evidence="2" id="KW-0378">Hydrolase</keyword>
<keyword evidence="2" id="KW-0547">Nucleotide-binding</keyword>
<dbReference type="InterPro" id="IPR001650">
    <property type="entry name" value="Helicase_C-like"/>
</dbReference>
<keyword evidence="2" id="KW-0347">Helicase</keyword>
<gene>
    <name evidence="2" type="ORF">OG994_21765</name>
</gene>
<evidence type="ECO:0000313" key="3">
    <source>
        <dbReference type="Proteomes" id="UP001432190"/>
    </source>
</evidence>
<dbReference type="Pfam" id="PF00271">
    <property type="entry name" value="Helicase_C"/>
    <property type="match status" value="1"/>
</dbReference>
<dbReference type="RefSeq" id="WP_328850803.1">
    <property type="nucleotide sequence ID" value="NZ_CP108084.1"/>
</dbReference>
<sequence>MHTDAGPRRALFIHETTFQPGDIDLDEAGALAEVHRRLAHDEPRNTRIADDVVAALNRGRNCLVLTRRVAQVEALTALLAAREHQPLVLQGAMSTSERRIIVDRLDGAKAGDGLLVIGTTPFIGEGFDAPALDTLFLAGPISYDGPLVQCAGRVIRAAPGMDLAEVHDYHDPTTPILAASLQRRMPGYRTLGFTRI</sequence>
<organism evidence="2 3">
    <name type="scientific">Micromonospora globbae</name>
    <dbReference type="NCBI Taxonomy" id="1894969"/>
    <lineage>
        <taxon>Bacteria</taxon>
        <taxon>Bacillati</taxon>
        <taxon>Actinomycetota</taxon>
        <taxon>Actinomycetes</taxon>
        <taxon>Micromonosporales</taxon>
        <taxon>Micromonosporaceae</taxon>
        <taxon>Micromonospora</taxon>
    </lineage>
</organism>
<proteinExistence type="predicted"/>
<dbReference type="CDD" id="cd18785">
    <property type="entry name" value="SF2_C"/>
    <property type="match status" value="1"/>
</dbReference>
<dbReference type="PROSITE" id="PS51194">
    <property type="entry name" value="HELICASE_CTER"/>
    <property type="match status" value="1"/>
</dbReference>
<name>A0ABZ1S1A4_9ACTN</name>
<dbReference type="GO" id="GO:0004386">
    <property type="term" value="F:helicase activity"/>
    <property type="evidence" value="ECO:0007669"/>
    <property type="project" value="UniProtKB-KW"/>
</dbReference>
<feature type="domain" description="Helicase C-terminal" evidence="1">
    <location>
        <begin position="48"/>
        <end position="192"/>
    </location>
</feature>
<dbReference type="EMBL" id="CP108084">
    <property type="protein sequence ID" value="WUP48220.1"/>
    <property type="molecule type" value="Genomic_DNA"/>
</dbReference>
<dbReference type="Gene3D" id="3.40.50.300">
    <property type="entry name" value="P-loop containing nucleotide triphosphate hydrolases"/>
    <property type="match status" value="1"/>
</dbReference>
<keyword evidence="3" id="KW-1185">Reference proteome</keyword>
<protein>
    <submittedName>
        <fullName evidence="2">Helicase-related protein</fullName>
    </submittedName>
</protein>
<evidence type="ECO:0000313" key="2">
    <source>
        <dbReference type="EMBL" id="WUP48220.1"/>
    </source>
</evidence>
<evidence type="ECO:0000259" key="1">
    <source>
        <dbReference type="PROSITE" id="PS51194"/>
    </source>
</evidence>